<dbReference type="PANTHER" id="PTHR23028">
    <property type="entry name" value="ACETYLTRANSFERASE"/>
    <property type="match status" value="1"/>
</dbReference>
<evidence type="ECO:0000313" key="4">
    <source>
        <dbReference type="Proteomes" id="UP000193450"/>
    </source>
</evidence>
<keyword evidence="1" id="KW-1133">Transmembrane helix</keyword>
<dbReference type="InterPro" id="IPR002656">
    <property type="entry name" value="Acyl_transf_3_dom"/>
</dbReference>
<proteinExistence type="predicted"/>
<dbReference type="Pfam" id="PF01757">
    <property type="entry name" value="Acyl_transf_3"/>
    <property type="match status" value="1"/>
</dbReference>
<dbReference type="GO" id="GO:0016747">
    <property type="term" value="F:acyltransferase activity, transferring groups other than amino-acyl groups"/>
    <property type="evidence" value="ECO:0007669"/>
    <property type="project" value="InterPro"/>
</dbReference>
<dbReference type="GO" id="GO:0016020">
    <property type="term" value="C:membrane"/>
    <property type="evidence" value="ECO:0007669"/>
    <property type="project" value="TreeGrafter"/>
</dbReference>
<evidence type="ECO:0000259" key="2">
    <source>
        <dbReference type="Pfam" id="PF01757"/>
    </source>
</evidence>
<keyword evidence="1" id="KW-0812">Transmembrane</keyword>
<feature type="transmembrane region" description="Helical" evidence="1">
    <location>
        <begin position="262"/>
        <end position="284"/>
    </location>
</feature>
<feature type="transmembrane region" description="Helical" evidence="1">
    <location>
        <begin position="230"/>
        <end position="250"/>
    </location>
</feature>
<dbReference type="EMBL" id="CP019343">
    <property type="protein sequence ID" value="ARN76010.1"/>
    <property type="molecule type" value="Genomic_DNA"/>
</dbReference>
<dbReference type="OrthoDB" id="9767863at2"/>
<accession>A0A1X9NDA1</accession>
<organism evidence="3 4">
    <name type="scientific">Oceanicoccus sagamiensis</name>
    <dbReference type="NCBI Taxonomy" id="716816"/>
    <lineage>
        <taxon>Bacteria</taxon>
        <taxon>Pseudomonadati</taxon>
        <taxon>Pseudomonadota</taxon>
        <taxon>Gammaproteobacteria</taxon>
        <taxon>Cellvibrionales</taxon>
        <taxon>Spongiibacteraceae</taxon>
        <taxon>Oceanicoccus</taxon>
    </lineage>
</organism>
<dbReference type="KEGG" id="osg:BST96_19070"/>
<reference evidence="3 4" key="1">
    <citation type="submission" date="2016-11" db="EMBL/GenBank/DDBJ databases">
        <title>Trade-off between light-utilization and light-protection in marine flavobacteria.</title>
        <authorList>
            <person name="Kumagai Y."/>
        </authorList>
    </citation>
    <scope>NUCLEOTIDE SEQUENCE [LARGE SCALE GENOMIC DNA]</scope>
    <source>
        <strain evidence="3 4">NBRC 107125</strain>
    </source>
</reference>
<protein>
    <recommendedName>
        <fullName evidence="2">Acyltransferase 3 domain-containing protein</fullName>
    </recommendedName>
</protein>
<feature type="transmembrane region" description="Helical" evidence="1">
    <location>
        <begin position="296"/>
        <end position="316"/>
    </location>
</feature>
<keyword evidence="4" id="KW-1185">Reference proteome</keyword>
<dbReference type="InterPro" id="IPR050879">
    <property type="entry name" value="Acyltransferase_3"/>
</dbReference>
<gene>
    <name evidence="3" type="ORF">BST96_19070</name>
</gene>
<dbReference type="RefSeq" id="WP_085760214.1">
    <property type="nucleotide sequence ID" value="NZ_CP019343.1"/>
</dbReference>
<sequence>MRIVALDIIRFFAAISVVLYHLVSRPESTAYPLLSEITKFGYLGVPLFFMISGYVIALSANNRTAIQFGISRFVRLYPALWAGIMFTVVVSTLLTEHSYSLPQILANLTLLQDYLGFSDVDGVYWTLQAELKFYACVFLLLLFGVFDRFSIWLSIWLALTVMHTVYAQPFFMGWFISPAYSSFFMAGIAFFLIQTKGKNTYNYFILISSLLISSYHGFYQAEGFMKDPGIEQQSISVALIGCFYLLMYLLCTGKINIKPRKVLVTIGALTYPLYLIHNVAGKAIIDYYSNTIPEQLMIVVVVFFMIFVSWLIHLGVEKPMATPMKNYLLSIVDRSKFLKSLSSREG</sequence>
<feature type="transmembrane region" description="Helical" evidence="1">
    <location>
        <begin position="172"/>
        <end position="193"/>
    </location>
</feature>
<name>A0A1X9NDA1_9GAMM</name>
<dbReference type="Proteomes" id="UP000193450">
    <property type="component" value="Chromosome"/>
</dbReference>
<dbReference type="STRING" id="716816.BST96_19070"/>
<keyword evidence="1" id="KW-0472">Membrane</keyword>
<feature type="transmembrane region" description="Helical" evidence="1">
    <location>
        <begin position="43"/>
        <end position="61"/>
    </location>
</feature>
<feature type="transmembrane region" description="Helical" evidence="1">
    <location>
        <begin position="73"/>
        <end position="94"/>
    </location>
</feature>
<feature type="transmembrane region" description="Helical" evidence="1">
    <location>
        <begin position="149"/>
        <end position="166"/>
    </location>
</feature>
<dbReference type="GO" id="GO:0009103">
    <property type="term" value="P:lipopolysaccharide biosynthetic process"/>
    <property type="evidence" value="ECO:0007669"/>
    <property type="project" value="TreeGrafter"/>
</dbReference>
<feature type="domain" description="Acyltransferase 3" evidence="2">
    <location>
        <begin position="4"/>
        <end position="313"/>
    </location>
</feature>
<evidence type="ECO:0000256" key="1">
    <source>
        <dbReference type="SAM" id="Phobius"/>
    </source>
</evidence>
<feature type="transmembrane region" description="Helical" evidence="1">
    <location>
        <begin position="7"/>
        <end position="23"/>
    </location>
</feature>
<evidence type="ECO:0000313" key="3">
    <source>
        <dbReference type="EMBL" id="ARN76010.1"/>
    </source>
</evidence>
<dbReference type="AlphaFoldDB" id="A0A1X9NDA1"/>
<dbReference type="PANTHER" id="PTHR23028:SF53">
    <property type="entry name" value="ACYL_TRANSF_3 DOMAIN-CONTAINING PROTEIN"/>
    <property type="match status" value="1"/>
</dbReference>
<feature type="transmembrane region" description="Helical" evidence="1">
    <location>
        <begin position="123"/>
        <end position="142"/>
    </location>
</feature>
<feature type="transmembrane region" description="Helical" evidence="1">
    <location>
        <begin position="200"/>
        <end position="218"/>
    </location>
</feature>